<name>A0AAD3SME0_NEPGR</name>
<evidence type="ECO:0000256" key="6">
    <source>
        <dbReference type="SAM" id="MobiDB-lite"/>
    </source>
</evidence>
<evidence type="ECO:0000256" key="1">
    <source>
        <dbReference type="ARBA" id="ARBA00004123"/>
    </source>
</evidence>
<feature type="compositionally biased region" description="Polar residues" evidence="6">
    <location>
        <begin position="15"/>
        <end position="25"/>
    </location>
</feature>
<feature type="compositionally biased region" description="Polar residues" evidence="6">
    <location>
        <begin position="182"/>
        <end position="192"/>
    </location>
</feature>
<organism evidence="10 11">
    <name type="scientific">Nepenthes gracilis</name>
    <name type="common">Slender pitcher plant</name>
    <dbReference type="NCBI Taxonomy" id="150966"/>
    <lineage>
        <taxon>Eukaryota</taxon>
        <taxon>Viridiplantae</taxon>
        <taxon>Streptophyta</taxon>
        <taxon>Embryophyta</taxon>
        <taxon>Tracheophyta</taxon>
        <taxon>Spermatophyta</taxon>
        <taxon>Magnoliopsida</taxon>
        <taxon>eudicotyledons</taxon>
        <taxon>Gunneridae</taxon>
        <taxon>Pentapetalae</taxon>
        <taxon>Caryophyllales</taxon>
        <taxon>Nepenthaceae</taxon>
        <taxon>Nepenthes</taxon>
    </lineage>
</organism>
<dbReference type="Gene3D" id="1.10.10.60">
    <property type="entry name" value="Homeodomain-like"/>
    <property type="match status" value="1"/>
</dbReference>
<feature type="region of interest" description="Disordered" evidence="6">
    <location>
        <begin position="109"/>
        <end position="196"/>
    </location>
</feature>
<dbReference type="PROSITE" id="PS50090">
    <property type="entry name" value="MYB_LIKE"/>
    <property type="match status" value="1"/>
</dbReference>
<dbReference type="PANTHER" id="PTHR12802">
    <property type="entry name" value="SWI/SNF COMPLEX-RELATED"/>
    <property type="match status" value="1"/>
</dbReference>
<dbReference type="EMBL" id="BSYO01000012">
    <property type="protein sequence ID" value="GMH13221.1"/>
    <property type="molecule type" value="Genomic_DNA"/>
</dbReference>
<dbReference type="Proteomes" id="UP001279734">
    <property type="component" value="Unassembled WGS sequence"/>
</dbReference>
<feature type="compositionally biased region" description="Polar residues" evidence="6">
    <location>
        <begin position="144"/>
        <end position="164"/>
    </location>
</feature>
<dbReference type="PANTHER" id="PTHR12802:SF155">
    <property type="entry name" value="DEUBIQUITINASE MYSM1"/>
    <property type="match status" value="1"/>
</dbReference>
<reference evidence="10" key="1">
    <citation type="submission" date="2023-05" db="EMBL/GenBank/DDBJ databases">
        <title>Nepenthes gracilis genome sequencing.</title>
        <authorList>
            <person name="Fukushima K."/>
        </authorList>
    </citation>
    <scope>NUCLEOTIDE SEQUENCE</scope>
    <source>
        <strain evidence="10">SING2019-196</strain>
    </source>
</reference>
<evidence type="ECO:0000256" key="3">
    <source>
        <dbReference type="ARBA" id="ARBA00023125"/>
    </source>
</evidence>
<evidence type="ECO:0000256" key="4">
    <source>
        <dbReference type="ARBA" id="ARBA00023163"/>
    </source>
</evidence>
<dbReference type="InterPro" id="IPR017930">
    <property type="entry name" value="Myb_dom"/>
</dbReference>
<keyword evidence="3" id="KW-0238">DNA-binding</keyword>
<dbReference type="PROSITE" id="PS51293">
    <property type="entry name" value="SANT"/>
    <property type="match status" value="1"/>
</dbReference>
<evidence type="ECO:0000313" key="11">
    <source>
        <dbReference type="Proteomes" id="UP001279734"/>
    </source>
</evidence>
<accession>A0AAD3SME0</accession>
<dbReference type="FunFam" id="1.10.10.60:FF:000023">
    <property type="entry name" value="protein REVEILLE 6 isoform X1"/>
    <property type="match status" value="1"/>
</dbReference>
<dbReference type="GO" id="GO:0005634">
    <property type="term" value="C:nucleus"/>
    <property type="evidence" value="ECO:0007669"/>
    <property type="project" value="UniProtKB-SubCell"/>
</dbReference>
<dbReference type="NCBIfam" id="TIGR01557">
    <property type="entry name" value="myb_SHAQKYF"/>
    <property type="match status" value="1"/>
</dbReference>
<feature type="domain" description="Myb-like" evidence="7">
    <location>
        <begin position="49"/>
        <end position="99"/>
    </location>
</feature>
<proteinExistence type="predicted"/>
<dbReference type="AlphaFoldDB" id="A0AAD3SME0"/>
<dbReference type="InterPro" id="IPR006447">
    <property type="entry name" value="Myb_dom_plants"/>
</dbReference>
<evidence type="ECO:0000256" key="5">
    <source>
        <dbReference type="ARBA" id="ARBA00023242"/>
    </source>
</evidence>
<protein>
    <submittedName>
        <fullName evidence="10">Uncharacterized protein</fullName>
    </submittedName>
</protein>
<keyword evidence="5" id="KW-0539">Nucleus</keyword>
<evidence type="ECO:0000259" key="8">
    <source>
        <dbReference type="PROSITE" id="PS51293"/>
    </source>
</evidence>
<keyword evidence="11" id="KW-1185">Reference proteome</keyword>
<dbReference type="SMART" id="SM00717">
    <property type="entry name" value="SANT"/>
    <property type="match status" value="1"/>
</dbReference>
<feature type="domain" description="HTH myb-type" evidence="9">
    <location>
        <begin position="49"/>
        <end position="103"/>
    </location>
</feature>
<feature type="compositionally biased region" description="Low complexity" evidence="6">
    <location>
        <begin position="165"/>
        <end position="181"/>
    </location>
</feature>
<comment type="subcellular location">
    <subcellularLocation>
        <location evidence="1">Nucleus</location>
    </subcellularLocation>
</comment>
<keyword evidence="2" id="KW-0805">Transcription regulation</keyword>
<dbReference type="PROSITE" id="PS51294">
    <property type="entry name" value="HTH_MYB"/>
    <property type="match status" value="1"/>
</dbReference>
<dbReference type="InterPro" id="IPR009057">
    <property type="entry name" value="Homeodomain-like_sf"/>
</dbReference>
<keyword evidence="4" id="KW-0804">Transcription</keyword>
<evidence type="ECO:0000313" key="10">
    <source>
        <dbReference type="EMBL" id="GMH13221.1"/>
    </source>
</evidence>
<dbReference type="SUPFAM" id="SSF46689">
    <property type="entry name" value="Homeodomain-like"/>
    <property type="match status" value="1"/>
</dbReference>
<evidence type="ECO:0000259" key="9">
    <source>
        <dbReference type="PROSITE" id="PS51294"/>
    </source>
</evidence>
<feature type="region of interest" description="Disordered" evidence="6">
    <location>
        <begin position="1"/>
        <end position="25"/>
    </location>
</feature>
<dbReference type="InterPro" id="IPR001005">
    <property type="entry name" value="SANT/Myb"/>
</dbReference>
<feature type="domain" description="SANT" evidence="8">
    <location>
        <begin position="52"/>
        <end position="103"/>
    </location>
</feature>
<sequence>MVSSAMAIQDRASDPHSNTLKTRNGITFDVGGQSCAGETHFPKIRKSYTISKQRERWTEEEHKKFLEALKLYGRAWRKIEDNVGTKTAVQIRSHAQKFFSKVARESDNTSSIESIVIPPPRPKRKPMHPYPRKLASPPKKKTPLQEQPTRSTSPNASISEQENQSPASVLSAAVSEALGSADSSTPNSSPLPMSSVDAVSNACLPAEDNSQWERNASESTPDEQISERLELFPDVDAFVKEGSVEATSARSLKLFGKTVVLTDPHKSSSPSIGMSKSMLSDMGERLLQAYEQTQYPVNISLGNIDNSWNQLPWKALPAVHYMSLHSQSLAAGSSAAVPWWAICREIPTPLKRSDAEIAVSDQCYLKYGSSNRNHILIEKRACPSKCTKGFVPYKRCMSEKSITQMPGITRGEEELQTTRLCL</sequence>
<feature type="compositionally biased region" description="Basic residues" evidence="6">
    <location>
        <begin position="121"/>
        <end position="131"/>
    </location>
</feature>
<evidence type="ECO:0000259" key="7">
    <source>
        <dbReference type="PROSITE" id="PS50090"/>
    </source>
</evidence>
<comment type="caution">
    <text evidence="10">The sequence shown here is derived from an EMBL/GenBank/DDBJ whole genome shotgun (WGS) entry which is preliminary data.</text>
</comment>
<dbReference type="CDD" id="cd00167">
    <property type="entry name" value="SANT"/>
    <property type="match status" value="1"/>
</dbReference>
<dbReference type="InterPro" id="IPR017884">
    <property type="entry name" value="SANT_dom"/>
</dbReference>
<evidence type="ECO:0000256" key="2">
    <source>
        <dbReference type="ARBA" id="ARBA00023015"/>
    </source>
</evidence>
<dbReference type="Pfam" id="PF00249">
    <property type="entry name" value="Myb_DNA-binding"/>
    <property type="match status" value="1"/>
</dbReference>
<dbReference type="GO" id="GO:0003677">
    <property type="term" value="F:DNA binding"/>
    <property type="evidence" value="ECO:0007669"/>
    <property type="project" value="UniProtKB-KW"/>
</dbReference>
<gene>
    <name evidence="10" type="ORF">Nepgr_015062</name>
</gene>
<dbReference type="GO" id="GO:0010468">
    <property type="term" value="P:regulation of gene expression"/>
    <property type="evidence" value="ECO:0007669"/>
    <property type="project" value="UniProtKB-ARBA"/>
</dbReference>